<protein>
    <recommendedName>
        <fullName evidence="9">Deoxycytidylate deaminase</fullName>
        <ecNumber evidence="7">3.5.4.12</ecNumber>
    </recommendedName>
    <alternativeName>
        <fullName evidence="8">dCMP deaminase</fullName>
    </alternativeName>
</protein>
<evidence type="ECO:0000313" key="12">
    <source>
        <dbReference type="EMBL" id="PWN22809.1"/>
    </source>
</evidence>
<evidence type="ECO:0000313" key="13">
    <source>
        <dbReference type="Proteomes" id="UP000245942"/>
    </source>
</evidence>
<keyword evidence="13" id="KW-1185">Reference proteome</keyword>
<dbReference type="EC" id="3.5.4.12" evidence="7"/>
<dbReference type="PROSITE" id="PS00903">
    <property type="entry name" value="CYT_DCMP_DEAMINASES_1"/>
    <property type="match status" value="1"/>
</dbReference>
<evidence type="ECO:0000256" key="9">
    <source>
        <dbReference type="ARBA" id="ARBA00071582"/>
    </source>
</evidence>
<evidence type="ECO:0000256" key="2">
    <source>
        <dbReference type="ARBA" id="ARBA00006576"/>
    </source>
</evidence>
<keyword evidence="3" id="KW-0479">Metal-binding</keyword>
<evidence type="ECO:0000256" key="3">
    <source>
        <dbReference type="ARBA" id="ARBA00022723"/>
    </source>
</evidence>
<dbReference type="Pfam" id="PF00383">
    <property type="entry name" value="dCMP_cyt_deam_1"/>
    <property type="match status" value="1"/>
</dbReference>
<feature type="region of interest" description="Disordered" evidence="10">
    <location>
        <begin position="46"/>
        <end position="68"/>
    </location>
</feature>
<dbReference type="InterPro" id="IPR027417">
    <property type="entry name" value="P-loop_NTPase"/>
</dbReference>
<dbReference type="SUPFAM" id="SSF53927">
    <property type="entry name" value="Cytidine deaminase-like"/>
    <property type="match status" value="1"/>
</dbReference>
<evidence type="ECO:0000256" key="7">
    <source>
        <dbReference type="ARBA" id="ARBA00038938"/>
    </source>
</evidence>
<dbReference type="Gene3D" id="3.40.140.10">
    <property type="entry name" value="Cytidine Deaminase, domain 2"/>
    <property type="match status" value="1"/>
</dbReference>
<proteinExistence type="inferred from homology"/>
<organism evidence="12 13">
    <name type="scientific">Pseudomicrostroma glucosiphilum</name>
    <dbReference type="NCBI Taxonomy" id="1684307"/>
    <lineage>
        <taxon>Eukaryota</taxon>
        <taxon>Fungi</taxon>
        <taxon>Dikarya</taxon>
        <taxon>Basidiomycota</taxon>
        <taxon>Ustilaginomycotina</taxon>
        <taxon>Exobasidiomycetes</taxon>
        <taxon>Microstromatales</taxon>
        <taxon>Microstromatales incertae sedis</taxon>
        <taxon>Pseudomicrostroma</taxon>
    </lineage>
</organism>
<dbReference type="SUPFAM" id="SSF52540">
    <property type="entry name" value="P-loop containing nucleoside triphosphate hydrolases"/>
    <property type="match status" value="1"/>
</dbReference>
<evidence type="ECO:0000259" key="11">
    <source>
        <dbReference type="PROSITE" id="PS51747"/>
    </source>
</evidence>
<dbReference type="RefSeq" id="XP_025349969.1">
    <property type="nucleotide sequence ID" value="XM_025490803.1"/>
</dbReference>
<dbReference type="AlphaFoldDB" id="A0A316UCA6"/>
<evidence type="ECO:0000256" key="5">
    <source>
        <dbReference type="ARBA" id="ARBA00022801"/>
    </source>
</evidence>
<dbReference type="InterPro" id="IPR016192">
    <property type="entry name" value="APOBEC/CMP_deaminase_Zn-bd"/>
</dbReference>
<keyword evidence="4" id="KW-0545">Nucleotide biosynthesis</keyword>
<dbReference type="InterPro" id="IPR015517">
    <property type="entry name" value="dCMP_deaminase-rel"/>
</dbReference>
<dbReference type="FunFam" id="3.40.140.10:FF:000035">
    <property type="entry name" value="dCMP deaminase"/>
    <property type="match status" value="1"/>
</dbReference>
<sequence>MLISLVGPPRSGKHTIASYLCIHHGFRLVHIDSEAPALLPRTSAAASNGDANHVAGEDEEEEAPPTAFRSPGDLLEYSTANWFRQLVTVDLTSLEDISIGFDKRPWFLMVSVEAPLSVRWRRARRGPSSQLTDTSAPGPSLEDFVAADDRILYGYAASEGSSVNASPIASSSSSSMASLNGTTMMKRSVSTTPGVTTLHLGIGDLALHQVPIKSAPLNSSGLYSVLLQAQLRILNPYETTSELYRYLSTLALPSLHRLRPSWETYFLSLCTLASLRSNCMKRRVGAVLVRNNRVLSTGYNGTPRGLVNCNEGGCPRCNASATLGTKLDECLCLHAEENALLECGRERGGAEGTVLYCNTCPCLRCAVKIVQTGVKEVVYQLDYSVDHRSSDIFKAAGVVFRKYHP</sequence>
<dbReference type="InterPro" id="IPR016193">
    <property type="entry name" value="Cytidine_deaminase-like"/>
</dbReference>
<dbReference type="PANTHER" id="PTHR11086">
    <property type="entry name" value="DEOXYCYTIDYLATE DEAMINASE-RELATED"/>
    <property type="match status" value="1"/>
</dbReference>
<dbReference type="InterPro" id="IPR002125">
    <property type="entry name" value="CMP_dCMP_dom"/>
</dbReference>
<dbReference type="PANTHER" id="PTHR11086:SF18">
    <property type="entry name" value="DEOXYCYTIDYLATE DEAMINASE"/>
    <property type="match status" value="1"/>
</dbReference>
<dbReference type="GO" id="GO:0004132">
    <property type="term" value="F:dCMP deaminase activity"/>
    <property type="evidence" value="ECO:0007669"/>
    <property type="project" value="UniProtKB-EC"/>
</dbReference>
<dbReference type="EMBL" id="KZ819322">
    <property type="protein sequence ID" value="PWN22809.1"/>
    <property type="molecule type" value="Genomic_DNA"/>
</dbReference>
<dbReference type="CDD" id="cd01286">
    <property type="entry name" value="deoxycytidylate_deaminase"/>
    <property type="match status" value="1"/>
</dbReference>
<dbReference type="PROSITE" id="PS51747">
    <property type="entry name" value="CYT_DCMP_DEAMINASES_2"/>
    <property type="match status" value="1"/>
</dbReference>
<evidence type="ECO:0000256" key="4">
    <source>
        <dbReference type="ARBA" id="ARBA00022727"/>
    </source>
</evidence>
<dbReference type="GO" id="GO:0009165">
    <property type="term" value="P:nucleotide biosynthetic process"/>
    <property type="evidence" value="ECO:0007669"/>
    <property type="project" value="UniProtKB-KW"/>
</dbReference>
<name>A0A316UCA6_9BASI</name>
<gene>
    <name evidence="12" type="ORF">BCV69DRAFT_266230</name>
</gene>
<keyword evidence="6" id="KW-0862">Zinc</keyword>
<dbReference type="STRING" id="1684307.A0A316UCA6"/>
<dbReference type="GO" id="GO:0008270">
    <property type="term" value="F:zinc ion binding"/>
    <property type="evidence" value="ECO:0007669"/>
    <property type="project" value="InterPro"/>
</dbReference>
<reference evidence="12 13" key="1">
    <citation type="journal article" date="2018" name="Mol. Biol. Evol.">
        <title>Broad Genomic Sampling Reveals a Smut Pathogenic Ancestry of the Fungal Clade Ustilaginomycotina.</title>
        <authorList>
            <person name="Kijpornyongpan T."/>
            <person name="Mondo S.J."/>
            <person name="Barry K."/>
            <person name="Sandor L."/>
            <person name="Lee J."/>
            <person name="Lipzen A."/>
            <person name="Pangilinan J."/>
            <person name="LaButti K."/>
            <person name="Hainaut M."/>
            <person name="Henrissat B."/>
            <person name="Grigoriev I.V."/>
            <person name="Spatafora J.W."/>
            <person name="Aime M.C."/>
        </authorList>
    </citation>
    <scope>NUCLEOTIDE SEQUENCE [LARGE SCALE GENOMIC DNA]</scope>
    <source>
        <strain evidence="12 13">MCA 4718</strain>
    </source>
</reference>
<evidence type="ECO:0000256" key="8">
    <source>
        <dbReference type="ARBA" id="ARBA00041763"/>
    </source>
</evidence>
<evidence type="ECO:0000256" key="10">
    <source>
        <dbReference type="SAM" id="MobiDB-lite"/>
    </source>
</evidence>
<comment type="cofactor">
    <cofactor evidence="1">
        <name>Zn(2+)</name>
        <dbReference type="ChEBI" id="CHEBI:29105"/>
    </cofactor>
</comment>
<dbReference type="GeneID" id="37012537"/>
<keyword evidence="5" id="KW-0378">Hydrolase</keyword>
<accession>A0A316UCA6</accession>
<dbReference type="Proteomes" id="UP000245942">
    <property type="component" value="Unassembled WGS sequence"/>
</dbReference>
<dbReference type="GO" id="GO:0005737">
    <property type="term" value="C:cytoplasm"/>
    <property type="evidence" value="ECO:0007669"/>
    <property type="project" value="TreeGrafter"/>
</dbReference>
<dbReference type="InterPro" id="IPR035105">
    <property type="entry name" value="Deoxycytidylate_deaminase_dom"/>
</dbReference>
<comment type="similarity">
    <text evidence="2">Belongs to the cytidine and deoxycytidylate deaminase family.</text>
</comment>
<dbReference type="OrthoDB" id="6710946at2759"/>
<evidence type="ECO:0000256" key="1">
    <source>
        <dbReference type="ARBA" id="ARBA00001947"/>
    </source>
</evidence>
<evidence type="ECO:0000256" key="6">
    <source>
        <dbReference type="ARBA" id="ARBA00022833"/>
    </source>
</evidence>
<feature type="domain" description="CMP/dCMP-type deaminase" evidence="11">
    <location>
        <begin position="261"/>
        <end position="400"/>
    </location>
</feature>